<dbReference type="OrthoDB" id="134770at2"/>
<dbReference type="PROSITE" id="PS50176">
    <property type="entry name" value="ARM_REPEAT"/>
    <property type="match status" value="2"/>
</dbReference>
<keyword evidence="8" id="KW-1185">Reference proteome</keyword>
<organism evidence="7 8">
    <name type="scientific">Mastigocoleus testarum BC008</name>
    <dbReference type="NCBI Taxonomy" id="371196"/>
    <lineage>
        <taxon>Bacteria</taxon>
        <taxon>Bacillati</taxon>
        <taxon>Cyanobacteriota</taxon>
        <taxon>Cyanophyceae</taxon>
        <taxon>Nostocales</taxon>
        <taxon>Hapalosiphonaceae</taxon>
        <taxon>Mastigocoleus</taxon>
    </lineage>
</organism>
<comment type="caution">
    <text evidence="7">The sequence shown here is derived from an EMBL/GenBank/DDBJ whole genome shotgun (WGS) entry which is preliminary data.</text>
</comment>
<dbReference type="GO" id="GO:0016491">
    <property type="term" value="F:oxidoreductase activity"/>
    <property type="evidence" value="ECO:0007669"/>
    <property type="project" value="TreeGrafter"/>
</dbReference>
<dbReference type="InterPro" id="IPR027417">
    <property type="entry name" value="P-loop_NTPase"/>
</dbReference>
<dbReference type="InterPro" id="IPR011989">
    <property type="entry name" value="ARM-like"/>
</dbReference>
<protein>
    <recommendedName>
        <fullName evidence="6">NACHT domain-containing protein</fullName>
    </recommendedName>
</protein>
<evidence type="ECO:0000256" key="3">
    <source>
        <dbReference type="ARBA" id="ARBA00022738"/>
    </source>
</evidence>
<proteinExistence type="inferred from homology"/>
<evidence type="ECO:0000313" key="7">
    <source>
        <dbReference type="EMBL" id="KST67839.1"/>
    </source>
</evidence>
<gene>
    <name evidence="7" type="ORF">BC008_31095</name>
</gene>
<dbReference type="SUPFAM" id="SSF52540">
    <property type="entry name" value="P-loop containing nucleoside triphosphate hydrolases"/>
    <property type="match status" value="1"/>
</dbReference>
<dbReference type="Gene3D" id="1.25.10.10">
    <property type="entry name" value="Leucine-rich Repeat Variant"/>
    <property type="match status" value="8"/>
</dbReference>
<dbReference type="SMART" id="SM00382">
    <property type="entry name" value="AAA"/>
    <property type="match status" value="1"/>
</dbReference>
<evidence type="ECO:0000256" key="2">
    <source>
        <dbReference type="ARBA" id="ARBA00022549"/>
    </source>
</evidence>
<dbReference type="Pfam" id="PF13646">
    <property type="entry name" value="HEAT_2"/>
    <property type="match status" value="6"/>
</dbReference>
<keyword evidence="4" id="KW-0456">Lyase</keyword>
<sequence length="1628" mass="187729">MEEWLWNKNDDKNRIDLANYVIFAKYSEAIDTFITKAIKENYLPASSNDYHTSNDKRRELVRKIYDALCQHEIEYELNEDNLFSSEQQIIRKPEEILDTKRKGTCLDLAILFCAICWYYDLLPILILLEGHALAAVSLTHRRRFWENEKRQGEEIFSNEDGSLTDANKLWRIIKREEYLAVECTGFAKSEALEEKGFPRENGFWSFEQATELGCNQLKTNQQEHNNTQSKNLVFALNIQIAYYLWWAKSCRKRLEAEAPKTLTNNGKNLLQNIYVPLGLVERKPDAKRRPEKDAANPETGDLNKPDQEYEVVKEFQNDEFLDEVLKQRTSKKSQGKRLVIIGDPGGGKTTLLRKIADWVLEEQQGLPIWISLAKFNENLVEEKDVSDSGWLYRYLSEQWLKNLSQEGKKTPEKWQDKFEELLKNGQFWLILDGADEMAVSYPLKKIQQQLAKGWTNSIRVVLSCRLNLWEQQKDILNEKFDIYRTLDFNYPEQVHQFIDNWFGEGDEKARGLQEQLEENNRKRLQNLVKNPLRLALLCRIWNQSEGKSLPKTKADFYDSLVNIKEFSFNEWNKSKQNDKILQNLPSTDKFKQALGKLARKAIDSEDYRFLLRESFIKQRLGDPDDEPNHNSKGSLFWWALKFGWLVNVGYPTEGEENAHKSVYAFFHPTFQEYFAATAVQDYDFFLPREHKDKPVEDKQYRIFQPQWKEVILLWLGRSDVDDKEKEYLINKLINFKDECGEFYTYRAYLLAAAGIAEFTSYPRKDDISKQILKSLLLNFEQDAANLALAALEETERETGINGLLQLLSDKNLDDYTRRQAALILEKIGTDNPQAINGLVQLLSDQNLDYRDRKELVESLMKIDPDNPQAINGLVQLLSDKNLRYWEREELVKSLMKIDLNCLVQILLDQNLDYYTRWQTVESLGKIDTDNSQAINALIQLLLDKNLDYDNRLQAASILGKIIGTGNPQAINALTQLLLDKNLDYLGYCIRFEIISIQWRKFDLGNPQITNGLIQVMSDQNLHHHIRWQLASILEKIGTGNPQVINGLVQLLPDKNLDNHTRRQAVSILEKIDPDNPQFINTLIQLLSDKNLDNYTRRQAESILEKIDPDNPQFINALIQLLSNKNLDYYIRRQAASILGKIGTGNPQAINALVQLLSDKNLDGSDKQVVIFAISLLIQSGLHRLASLLLQDYHLDNDTRRQAAESLGKIDPDNPQAINALIQLLSNKNLDNDTRRQTAESLRKIDPGNLQAINALIQLLSDQNLDYYTRWQAVESLGKIDTDNPQAINAFVQPLSNKNLDYYIRWQAIESLRKIDPGNPQAINALVQLLSNKNLDYYIRREAARSLRKIDPGNLQAINGLIQLLSDKNLDNYTRCQAAESLRKIDPSNLRAINALIQLLSDKHLDYYTRREAALILGKIDPDNPQAINALIQLLSDKNLDNYTRWRAVSILRKIDPDNPQVINGLIQLLSDKNLGNYTRREAALILRKIDPSNLQAINALVQLLSDKNLDYYTRREAALILGKIGTGNLQVINGLIQLLSDKNLDHYTCRQAALILEKIGTGNLQAINGLIQLLSDKNLNYYSILRKIDPDNPQVINSLVKLLSDKNLDNYTRWRAVSILRKIDPDNP</sequence>
<dbReference type="SUPFAM" id="SSF48371">
    <property type="entry name" value="ARM repeat"/>
    <property type="match status" value="2"/>
</dbReference>
<dbReference type="SMART" id="SM00567">
    <property type="entry name" value="EZ_HEAT"/>
    <property type="match status" value="19"/>
</dbReference>
<dbReference type="GO" id="GO:0016829">
    <property type="term" value="F:lyase activity"/>
    <property type="evidence" value="ECO:0007669"/>
    <property type="project" value="UniProtKB-KW"/>
</dbReference>
<dbReference type="PANTHER" id="PTHR12697">
    <property type="entry name" value="PBS LYASE HEAT-LIKE PROTEIN"/>
    <property type="match status" value="1"/>
</dbReference>
<dbReference type="Proteomes" id="UP000053372">
    <property type="component" value="Unassembled WGS sequence"/>
</dbReference>
<dbReference type="InterPro" id="IPR016024">
    <property type="entry name" value="ARM-type_fold"/>
</dbReference>
<feature type="region of interest" description="Disordered" evidence="5">
    <location>
        <begin position="284"/>
        <end position="307"/>
    </location>
</feature>
<name>A0A0V7ZUL0_9CYAN</name>
<evidence type="ECO:0000259" key="6">
    <source>
        <dbReference type="PROSITE" id="PS50837"/>
    </source>
</evidence>
<feature type="domain" description="NACHT" evidence="6">
    <location>
        <begin position="336"/>
        <end position="437"/>
    </location>
</feature>
<dbReference type="InterPro" id="IPR007111">
    <property type="entry name" value="NACHT_NTPase"/>
</dbReference>
<dbReference type="RefSeq" id="WP_058183583.1">
    <property type="nucleotide sequence ID" value="NZ_LMTZ01000084.1"/>
</dbReference>
<dbReference type="PROSITE" id="PS50837">
    <property type="entry name" value="NACHT"/>
    <property type="match status" value="1"/>
</dbReference>
<evidence type="ECO:0000256" key="1">
    <source>
        <dbReference type="ARBA" id="ARBA00009299"/>
    </source>
</evidence>
<dbReference type="InterPro" id="IPR000225">
    <property type="entry name" value="Armadillo"/>
</dbReference>
<dbReference type="Pfam" id="PF05729">
    <property type="entry name" value="NACHT"/>
    <property type="match status" value="1"/>
</dbReference>
<evidence type="ECO:0000256" key="4">
    <source>
        <dbReference type="ARBA" id="ARBA00023239"/>
    </source>
</evidence>
<dbReference type="InterPro" id="IPR003593">
    <property type="entry name" value="AAA+_ATPase"/>
</dbReference>
<evidence type="ECO:0000256" key="5">
    <source>
        <dbReference type="SAM" id="MobiDB-lite"/>
    </source>
</evidence>
<keyword evidence="3" id="KW-0605">Phycobilisome</keyword>
<dbReference type="Pfam" id="PF03130">
    <property type="entry name" value="HEAT_PBS"/>
    <property type="match status" value="1"/>
</dbReference>
<dbReference type="GO" id="GO:0030089">
    <property type="term" value="C:phycobilisome"/>
    <property type="evidence" value="ECO:0007669"/>
    <property type="project" value="UniProtKB-KW"/>
</dbReference>
<dbReference type="Gene3D" id="3.40.50.300">
    <property type="entry name" value="P-loop containing nucleotide triphosphate hydrolases"/>
    <property type="match status" value="1"/>
</dbReference>
<dbReference type="InterPro" id="IPR004155">
    <property type="entry name" value="PBS_lyase_HEAT"/>
</dbReference>
<reference evidence="7 8" key="1">
    <citation type="journal article" date="2015" name="Genome Announc.">
        <title>Draft Genome of the Euendolithic (true boring) Cyanobacterium Mastigocoleus testarum strain BC008.</title>
        <authorList>
            <person name="Guida B.S."/>
            <person name="Garcia-Pichel F."/>
        </authorList>
    </citation>
    <scope>NUCLEOTIDE SEQUENCE [LARGE SCALE GENOMIC DNA]</scope>
    <source>
        <strain evidence="7 8">BC008</strain>
    </source>
</reference>
<comment type="similarity">
    <text evidence="1">Belongs to the CpcE/RpcE/PecE family.</text>
</comment>
<keyword evidence="2" id="KW-0042">Antenna complex</keyword>
<feature type="non-terminal residue" evidence="7">
    <location>
        <position position="1628"/>
    </location>
</feature>
<evidence type="ECO:0000313" key="8">
    <source>
        <dbReference type="Proteomes" id="UP000053372"/>
    </source>
</evidence>
<dbReference type="PANTHER" id="PTHR12697:SF5">
    <property type="entry name" value="DEOXYHYPUSINE HYDROXYLASE"/>
    <property type="match status" value="1"/>
</dbReference>
<dbReference type="EMBL" id="LMTZ01000084">
    <property type="protein sequence ID" value="KST67839.1"/>
    <property type="molecule type" value="Genomic_DNA"/>
</dbReference>
<accession>A0A0V7ZUL0</accession>